<comment type="similarity">
    <text evidence="2">Belongs to the GmhB family.</text>
</comment>
<name>A0ABW5FYC0_9PSEU</name>
<dbReference type="SUPFAM" id="SSF56784">
    <property type="entry name" value="HAD-like"/>
    <property type="match status" value="1"/>
</dbReference>
<protein>
    <recommendedName>
        <fullName evidence="7">D,D-heptose 1,7-bisphosphate phosphatase</fullName>
    </recommendedName>
</protein>
<dbReference type="InterPro" id="IPR006549">
    <property type="entry name" value="HAD-SF_hydro_IIIA"/>
</dbReference>
<accession>A0ABW5FYC0</accession>
<evidence type="ECO:0000259" key="8">
    <source>
        <dbReference type="Pfam" id="PF00535"/>
    </source>
</evidence>
<evidence type="ECO:0000256" key="6">
    <source>
        <dbReference type="ARBA" id="ARBA00023277"/>
    </source>
</evidence>
<dbReference type="InterPro" id="IPR006543">
    <property type="entry name" value="Histidinol-phos"/>
</dbReference>
<evidence type="ECO:0000256" key="1">
    <source>
        <dbReference type="ARBA" id="ARBA00004496"/>
    </source>
</evidence>
<evidence type="ECO:0000256" key="7">
    <source>
        <dbReference type="ARBA" id="ARBA00031828"/>
    </source>
</evidence>
<comment type="caution">
    <text evidence="9">The sequence shown here is derived from an EMBL/GenBank/DDBJ whole genome shotgun (WGS) entry which is preliminary data.</text>
</comment>
<organism evidence="9 10">
    <name type="scientific">Amycolatopsis pigmentata</name>
    <dbReference type="NCBI Taxonomy" id="450801"/>
    <lineage>
        <taxon>Bacteria</taxon>
        <taxon>Bacillati</taxon>
        <taxon>Actinomycetota</taxon>
        <taxon>Actinomycetes</taxon>
        <taxon>Pseudonocardiales</taxon>
        <taxon>Pseudonocardiaceae</taxon>
        <taxon>Amycolatopsis</taxon>
    </lineage>
</organism>
<dbReference type="NCBIfam" id="TIGR01656">
    <property type="entry name" value="Histidinol-ppas"/>
    <property type="match status" value="1"/>
</dbReference>
<dbReference type="RefSeq" id="WP_378267686.1">
    <property type="nucleotide sequence ID" value="NZ_JBHUKR010000013.1"/>
</dbReference>
<dbReference type="InterPro" id="IPR006439">
    <property type="entry name" value="HAD-SF_hydro_IA"/>
</dbReference>
<proteinExistence type="inferred from homology"/>
<evidence type="ECO:0000256" key="3">
    <source>
        <dbReference type="ARBA" id="ARBA00022490"/>
    </source>
</evidence>
<dbReference type="CDD" id="cd07503">
    <property type="entry name" value="HAD_HisB-N"/>
    <property type="match status" value="1"/>
</dbReference>
<dbReference type="NCBIfam" id="TIGR01509">
    <property type="entry name" value="HAD-SF-IA-v3"/>
    <property type="match status" value="1"/>
</dbReference>
<evidence type="ECO:0000313" key="10">
    <source>
        <dbReference type="Proteomes" id="UP001597417"/>
    </source>
</evidence>
<dbReference type="Proteomes" id="UP001597417">
    <property type="component" value="Unassembled WGS sequence"/>
</dbReference>
<evidence type="ECO:0000256" key="2">
    <source>
        <dbReference type="ARBA" id="ARBA00005628"/>
    </source>
</evidence>
<feature type="domain" description="Glycosyltransferase 2-like" evidence="8">
    <location>
        <begin position="5"/>
        <end position="112"/>
    </location>
</feature>
<dbReference type="PANTHER" id="PTHR42891:SF1">
    <property type="entry name" value="D-GLYCERO-BETA-D-MANNO-HEPTOSE-1,7-BISPHOSPHATE 7-PHOSPHATASE"/>
    <property type="match status" value="1"/>
</dbReference>
<dbReference type="InterPro" id="IPR029044">
    <property type="entry name" value="Nucleotide-diphossugar_trans"/>
</dbReference>
<reference evidence="10" key="1">
    <citation type="journal article" date="2019" name="Int. J. Syst. Evol. Microbiol.">
        <title>The Global Catalogue of Microorganisms (GCM) 10K type strain sequencing project: providing services to taxonomists for standard genome sequencing and annotation.</title>
        <authorList>
            <consortium name="The Broad Institute Genomics Platform"/>
            <consortium name="The Broad Institute Genome Sequencing Center for Infectious Disease"/>
            <person name="Wu L."/>
            <person name="Ma J."/>
        </authorList>
    </citation>
    <scope>NUCLEOTIDE SEQUENCE [LARGE SCALE GENOMIC DNA]</scope>
    <source>
        <strain evidence="10">CGMCC 4.7645</strain>
    </source>
</reference>
<dbReference type="SUPFAM" id="SSF53448">
    <property type="entry name" value="Nucleotide-diphospho-sugar transferases"/>
    <property type="match status" value="1"/>
</dbReference>
<dbReference type="Gene3D" id="3.90.550.10">
    <property type="entry name" value="Spore Coat Polysaccharide Biosynthesis Protein SpsA, Chain A"/>
    <property type="match status" value="1"/>
</dbReference>
<dbReference type="Gene3D" id="3.40.50.1000">
    <property type="entry name" value="HAD superfamily/HAD-like"/>
    <property type="match status" value="1"/>
</dbReference>
<keyword evidence="5 9" id="KW-0378">Hydrolase</keyword>
<dbReference type="EMBL" id="JBHUKR010000013">
    <property type="protein sequence ID" value="MFD2419660.1"/>
    <property type="molecule type" value="Genomic_DNA"/>
</dbReference>
<gene>
    <name evidence="9" type="ORF">ACFSXZ_25355</name>
</gene>
<dbReference type="InterPro" id="IPR004446">
    <property type="entry name" value="Heptose_bisP_phosphatase"/>
</dbReference>
<evidence type="ECO:0000256" key="5">
    <source>
        <dbReference type="ARBA" id="ARBA00022801"/>
    </source>
</evidence>
<dbReference type="InterPro" id="IPR023214">
    <property type="entry name" value="HAD_sf"/>
</dbReference>
<dbReference type="NCBIfam" id="TIGR01662">
    <property type="entry name" value="HAD-SF-IIIA"/>
    <property type="match status" value="1"/>
</dbReference>
<keyword evidence="6" id="KW-0119">Carbohydrate metabolism</keyword>
<dbReference type="InterPro" id="IPR001173">
    <property type="entry name" value="Glyco_trans_2-like"/>
</dbReference>
<dbReference type="GO" id="GO:0016787">
    <property type="term" value="F:hydrolase activity"/>
    <property type="evidence" value="ECO:0007669"/>
    <property type="project" value="UniProtKB-KW"/>
</dbReference>
<dbReference type="PANTHER" id="PTHR42891">
    <property type="entry name" value="D-GLYCERO-BETA-D-MANNO-HEPTOSE-1,7-BISPHOSPHATE 7-PHOSPHATASE"/>
    <property type="match status" value="1"/>
</dbReference>
<dbReference type="Pfam" id="PF00702">
    <property type="entry name" value="Hydrolase"/>
    <property type="match status" value="1"/>
</dbReference>
<comment type="subcellular location">
    <subcellularLocation>
        <location evidence="1">Cytoplasm</location>
    </subcellularLocation>
</comment>
<keyword evidence="3" id="KW-0963">Cytoplasm</keyword>
<sequence>MTGYSIVIPTTGRDNLHALLDDLRQGENPLLKEIIVVDDRPKAPQRARELRVEGARVLVSGGRGPAAARNTGWLAAATEWIAFLDDDVRVSPRWHADLVADIADQPADVGASQAEITVPLSEDRKPTDDERGTAALAKARWITADMAYRREALLAVGGFDERFPRAYREDADLALRVREAGYRIVRGQRVTVHPARQAGPLASLRAQRGNADNALMRRKHGRAWRRKVGEGPGRLGRHALTTISGVTALAALTARRRPVALAAAAAWTVLTAEFAARRIAPGPKTAGEIGRMLLTSVLIPPAACAHRIAGEAKARRTKPPGQPVPPAAILFDRDDTLIVDVPYLGDPERVRPVPGAEEILTLLRKAGIPVGVVSNQSGVSRGLITEQDVEAVNAKVEQVLGPFGTWQVCVHGDDDRCSCRKPAPGLILRAAEALGVQVRECVVIGDTGADVDAAEAAGAVGILVPTARTLPEEVERARLVAPNLREAVRLAGVR</sequence>
<keyword evidence="4" id="KW-0479">Metal-binding</keyword>
<dbReference type="NCBIfam" id="TIGR01549">
    <property type="entry name" value="HAD-SF-IA-v1"/>
    <property type="match status" value="1"/>
</dbReference>
<evidence type="ECO:0000256" key="4">
    <source>
        <dbReference type="ARBA" id="ARBA00022723"/>
    </source>
</evidence>
<dbReference type="Pfam" id="PF00535">
    <property type="entry name" value="Glycos_transf_2"/>
    <property type="match status" value="1"/>
</dbReference>
<evidence type="ECO:0000313" key="9">
    <source>
        <dbReference type="EMBL" id="MFD2419660.1"/>
    </source>
</evidence>
<keyword evidence="10" id="KW-1185">Reference proteome</keyword>
<dbReference type="InterPro" id="IPR036412">
    <property type="entry name" value="HAD-like_sf"/>
</dbReference>